<evidence type="ECO:0000256" key="1">
    <source>
        <dbReference type="ARBA" id="ARBA00007637"/>
    </source>
</evidence>
<comment type="similarity">
    <text evidence="1">Belongs to the NAD(P)-dependent epimerase/dehydratase family.</text>
</comment>
<accession>A0A644ZIY5</accession>
<proteinExistence type="inferred from homology"/>
<comment type="caution">
    <text evidence="3">The sequence shown here is derived from an EMBL/GenBank/DDBJ whole genome shotgun (WGS) entry which is preliminary data.</text>
</comment>
<name>A0A644ZIY5_9ZZZZ</name>
<dbReference type="InterPro" id="IPR001509">
    <property type="entry name" value="Epimerase_deHydtase"/>
</dbReference>
<dbReference type="AlphaFoldDB" id="A0A644ZIY5"/>
<dbReference type="EC" id="1.1.1.281" evidence="3"/>
<feature type="domain" description="NAD-dependent epimerase/dehydratase" evidence="2">
    <location>
        <begin position="4"/>
        <end position="233"/>
    </location>
</feature>
<reference evidence="3" key="1">
    <citation type="submission" date="2019-08" db="EMBL/GenBank/DDBJ databases">
        <authorList>
            <person name="Kucharzyk K."/>
            <person name="Murdoch R.W."/>
            <person name="Higgins S."/>
            <person name="Loffler F."/>
        </authorList>
    </citation>
    <scope>NUCLEOTIDE SEQUENCE</scope>
</reference>
<evidence type="ECO:0000259" key="2">
    <source>
        <dbReference type="Pfam" id="PF01370"/>
    </source>
</evidence>
<dbReference type="InterPro" id="IPR036291">
    <property type="entry name" value="NAD(P)-bd_dom_sf"/>
</dbReference>
<keyword evidence="3" id="KW-0560">Oxidoreductase</keyword>
<dbReference type="Gene3D" id="3.40.50.720">
    <property type="entry name" value="NAD(P)-binding Rossmann-like Domain"/>
    <property type="match status" value="1"/>
</dbReference>
<protein>
    <submittedName>
        <fullName evidence="3">GDP-6-deoxy-D-mannose reductase</fullName>
        <ecNumber evidence="3">1.1.1.281</ecNumber>
    </submittedName>
</protein>
<organism evidence="3">
    <name type="scientific">bioreactor metagenome</name>
    <dbReference type="NCBI Taxonomy" id="1076179"/>
    <lineage>
        <taxon>unclassified sequences</taxon>
        <taxon>metagenomes</taxon>
        <taxon>ecological metagenomes</taxon>
    </lineage>
</organism>
<dbReference type="GO" id="GO:0033705">
    <property type="term" value="F:GDP-4-dehydro-6-deoxy-D-mannose reductase activity"/>
    <property type="evidence" value="ECO:0007669"/>
    <property type="project" value="UniProtKB-EC"/>
</dbReference>
<dbReference type="EMBL" id="VSSQ01009092">
    <property type="protein sequence ID" value="MPM40687.1"/>
    <property type="molecule type" value="Genomic_DNA"/>
</dbReference>
<dbReference type="PANTHER" id="PTHR43000">
    <property type="entry name" value="DTDP-D-GLUCOSE 4,6-DEHYDRATASE-RELATED"/>
    <property type="match status" value="1"/>
</dbReference>
<dbReference type="Pfam" id="PF01370">
    <property type="entry name" value="Epimerase"/>
    <property type="match status" value="1"/>
</dbReference>
<gene>
    <name evidence="3" type="primary">rmd_5</name>
    <name evidence="3" type="ORF">SDC9_87333</name>
</gene>
<evidence type="ECO:0000313" key="3">
    <source>
        <dbReference type="EMBL" id="MPM40687.1"/>
    </source>
</evidence>
<dbReference type="SUPFAM" id="SSF51735">
    <property type="entry name" value="NAD(P)-binding Rossmann-fold domains"/>
    <property type="match status" value="1"/>
</dbReference>
<sequence>MKNVLITGATSFIGVHLINECINNNCRVIAVVRPNSEKIIRLPKSNLITIIETDMERIEDLVDKIRHVKVDVFYHLAWDGVRGDCRNDTTLQDKNYMCSINAMDVAKQLGCSRFIGTGSQAEYGTCIGSIDESYPTNPVSEYGKAKLKTYKTLKAIAKENDIKFLWARIFSVYGIYDYEGTLVMSALSKMKKNEAVQLTECTQSWDFIYVEDVARIMYLLSNINCEEGIYNIASGETRKLKDFVIAMKEVSKSTSELHFGAIPYSSEGVISFEPRVDKLKRNLGYTCRTKFEDGIDKILKFIY</sequence>